<keyword evidence="2" id="KW-1185">Reference proteome</keyword>
<gene>
    <name evidence="1" type="ORF">NE536_09625</name>
</gene>
<dbReference type="RefSeq" id="WP_261272558.1">
    <property type="nucleotide sequence ID" value="NZ_JAMTCC010000013.1"/>
</dbReference>
<evidence type="ECO:0000313" key="1">
    <source>
        <dbReference type="EMBL" id="MCT7945623.1"/>
    </source>
</evidence>
<dbReference type="EMBL" id="JAMTCC010000013">
    <property type="protein sequence ID" value="MCT7945623.1"/>
    <property type="molecule type" value="Genomic_DNA"/>
</dbReference>
<comment type="caution">
    <text evidence="1">The sequence shown here is derived from an EMBL/GenBank/DDBJ whole genome shotgun (WGS) entry which is preliminary data.</text>
</comment>
<reference evidence="1" key="1">
    <citation type="journal article" date="2023" name="Int. J. Syst. Evol. Microbiol.">
        <title>&lt;i&gt;Shewanella septentrionalis&lt;/i&gt; sp. nov. and &lt;i&gt;Shewanella holmiensis&lt;/i&gt; sp. nov., isolated from Baltic Sea water and sediments.</title>
        <authorList>
            <person name="Martin-Rodriguez A.J."/>
            <person name="Thorell K."/>
            <person name="Joffre E."/>
            <person name="Jensie-Markopoulos S."/>
            <person name="Moore E.R.B."/>
            <person name="Sjoling A."/>
        </authorList>
    </citation>
    <scope>NUCLEOTIDE SEQUENCE</scope>
    <source>
        <strain evidence="1">SP1W3</strain>
    </source>
</reference>
<dbReference type="Proteomes" id="UP001155604">
    <property type="component" value="Unassembled WGS sequence"/>
</dbReference>
<evidence type="ECO:0000313" key="2">
    <source>
        <dbReference type="Proteomes" id="UP001155604"/>
    </source>
</evidence>
<accession>A0A9X2WUG1</accession>
<protein>
    <submittedName>
        <fullName evidence="1">Uncharacterized protein</fullName>
    </submittedName>
</protein>
<dbReference type="AlphaFoldDB" id="A0A9X2WUG1"/>
<sequence length="189" mass="20833">MRTPSIEQLVARYKGVNEAELFNNFTLQNPQFLCDSAKDIMTNVPPSFGACAMISAMWAGYLKDHYSIPAIVVAGDLKVSGLTIFKCKKNLPEPTKSGNIVSGKWDGHCWIEIDGWIGDLSIFRTAYQIEGQSVLKSFVLSYFGSGKGALISPKSDLPVGLKYIPKYVLKENQIDSLIAGLSYQIEQCI</sequence>
<organism evidence="1 2">
    <name type="scientific">Shewanella septentrionalis</name>
    <dbReference type="NCBI Taxonomy" id="2952223"/>
    <lineage>
        <taxon>Bacteria</taxon>
        <taxon>Pseudomonadati</taxon>
        <taxon>Pseudomonadota</taxon>
        <taxon>Gammaproteobacteria</taxon>
        <taxon>Alteromonadales</taxon>
        <taxon>Shewanellaceae</taxon>
        <taxon>Shewanella</taxon>
    </lineage>
</organism>
<name>A0A9X2WUG1_9GAMM</name>
<proteinExistence type="predicted"/>